<dbReference type="PANTHER" id="PTHR23131">
    <property type="entry name" value="ENDORIBONUCLEASE LACTB2"/>
    <property type="match status" value="1"/>
</dbReference>
<evidence type="ECO:0000313" key="4">
    <source>
        <dbReference type="Proteomes" id="UP000037854"/>
    </source>
</evidence>
<dbReference type="Pfam" id="PF00753">
    <property type="entry name" value="Lactamase_B"/>
    <property type="match status" value="1"/>
</dbReference>
<protein>
    <recommendedName>
        <fullName evidence="2">Metallo-beta-lactamase domain-containing protein</fullName>
    </recommendedName>
</protein>
<dbReference type="EMBL" id="LGTK01000001">
    <property type="protein sequence ID" value="KPH79288.1"/>
    <property type="molecule type" value="Genomic_DNA"/>
</dbReference>
<proteinExistence type="predicted"/>
<keyword evidence="4" id="KW-1185">Reference proteome</keyword>
<evidence type="ECO:0000313" key="3">
    <source>
        <dbReference type="EMBL" id="KPH79288.1"/>
    </source>
</evidence>
<dbReference type="SMART" id="SM00849">
    <property type="entry name" value="Lactamase_B"/>
    <property type="match status" value="1"/>
</dbReference>
<dbReference type="SUPFAM" id="SSF56281">
    <property type="entry name" value="Metallo-hydrolase/oxidoreductase"/>
    <property type="match status" value="1"/>
</dbReference>
<keyword evidence="1" id="KW-1133">Transmembrane helix</keyword>
<dbReference type="Gene3D" id="3.60.15.10">
    <property type="entry name" value="Ribonuclease Z/Hydroxyacylglutathione hydrolase-like"/>
    <property type="match status" value="1"/>
</dbReference>
<dbReference type="InterPro" id="IPR001279">
    <property type="entry name" value="Metallo-B-lactamas"/>
</dbReference>
<dbReference type="PANTHER" id="PTHR23131:SF4">
    <property type="entry name" value="METALLO-BETA-LACTAMASE SUPERFAMILY POTEIN"/>
    <property type="match status" value="1"/>
</dbReference>
<dbReference type="Proteomes" id="UP000037854">
    <property type="component" value="Unassembled WGS sequence"/>
</dbReference>
<organism evidence="3 4">
    <name type="scientific">Oceanobacillus caeni</name>
    <dbReference type="NCBI Taxonomy" id="405946"/>
    <lineage>
        <taxon>Bacteria</taxon>
        <taxon>Bacillati</taxon>
        <taxon>Bacillota</taxon>
        <taxon>Bacilli</taxon>
        <taxon>Bacillales</taxon>
        <taxon>Bacillaceae</taxon>
        <taxon>Oceanobacillus</taxon>
    </lineage>
</organism>
<dbReference type="InterPro" id="IPR036866">
    <property type="entry name" value="RibonucZ/Hydroxyglut_hydro"/>
</dbReference>
<accession>A0ABR5MNY3</accession>
<reference evidence="3 4" key="1">
    <citation type="submission" date="2015-07" db="EMBL/GenBank/DDBJ databases">
        <title>High-quality draft genome sequence of Oceanobacillus caeni HM6, a bacillus isolated from a human feces.</title>
        <authorList>
            <person name="Kumar J."/>
            <person name="Verma M.K."/>
            <person name="Pandey R."/>
            <person name="Bhambi M."/>
            <person name="Chauhan N."/>
        </authorList>
    </citation>
    <scope>NUCLEOTIDE SEQUENCE [LARGE SCALE GENOMIC DNA]</scope>
    <source>
        <strain evidence="3 4">HM6</strain>
    </source>
</reference>
<dbReference type="InterPro" id="IPR050662">
    <property type="entry name" value="Sec-metab_biosynth-thioest"/>
</dbReference>
<feature type="domain" description="Metallo-beta-lactamase" evidence="2">
    <location>
        <begin position="22"/>
        <end position="223"/>
    </location>
</feature>
<evidence type="ECO:0000256" key="1">
    <source>
        <dbReference type="SAM" id="Phobius"/>
    </source>
</evidence>
<evidence type="ECO:0000259" key="2">
    <source>
        <dbReference type="SMART" id="SM00849"/>
    </source>
</evidence>
<keyword evidence="1" id="KW-0812">Transmembrane</keyword>
<comment type="caution">
    <text evidence="3">The sequence shown here is derived from an EMBL/GenBank/DDBJ whole genome shotgun (WGS) entry which is preliminary data.</text>
</comment>
<keyword evidence="1" id="KW-0472">Membrane</keyword>
<feature type="transmembrane region" description="Helical" evidence="1">
    <location>
        <begin position="266"/>
        <end position="288"/>
    </location>
</feature>
<name>A0ABR5MNY3_9BACI</name>
<sequence>MLTEITEGIQRLIVTFPMGMGDVNSYLIEGENGYTVIDTGANLDEAVEIWKDVLDTGIKIEKVVITHTHEDHVGLARWFQETVGVPVAIPKISMKEMEKALNQDLEQVRAYIKKYDGPNLPNFYFENKRIFAFQPDETFENHQKIKLGDDLYETIWTPGHAYDHFCFYNKEKNVLIVGDHVLKDVSPVVGVWTAEEEGNPLQDYFQSLEVIKGYSPKIALTGHGEPIYEFKKRVTELQERHMMRLEEVHAAVKDEYKTVKQVCEEIYGTMNIIIDLSAFMAVLTRLIYLENMKRVERKEVNGKVLFKAREKE</sequence>
<gene>
    <name evidence="3" type="ORF">AFL42_00750</name>
</gene>